<dbReference type="Proteomes" id="UP000008817">
    <property type="component" value="Plasmid pA"/>
</dbReference>
<name>B3Q197_RHIE6</name>
<dbReference type="KEGG" id="rec:RHECIAT_PA0000107"/>
<dbReference type="GO" id="GO:0005829">
    <property type="term" value="C:cytosol"/>
    <property type="evidence" value="ECO:0007669"/>
    <property type="project" value="TreeGrafter"/>
</dbReference>
<dbReference type="HOGENOM" id="CLU_527715_0_0_5"/>
<gene>
    <name evidence="2" type="ordered locus">RHECIAT_PA0000107</name>
</gene>
<dbReference type="InterPro" id="IPR000845">
    <property type="entry name" value="Nucleoside_phosphorylase_d"/>
</dbReference>
<dbReference type="AlphaFoldDB" id="B3Q197"/>
<organism evidence="2 3">
    <name type="scientific">Rhizobium etli (strain CIAT 652)</name>
    <dbReference type="NCBI Taxonomy" id="491916"/>
    <lineage>
        <taxon>Bacteria</taxon>
        <taxon>Pseudomonadati</taxon>
        <taxon>Pseudomonadota</taxon>
        <taxon>Alphaproteobacteria</taxon>
        <taxon>Hyphomicrobiales</taxon>
        <taxon>Rhizobiaceae</taxon>
        <taxon>Rhizobium/Agrobacterium group</taxon>
        <taxon>Rhizobium</taxon>
    </lineage>
</organism>
<proteinExistence type="predicted"/>
<sequence length="516" mass="56475">MYTDDRDRYPMYFGKSSNISDTFAIIPKSTSATLSLAAGLAAWGGDLQSSFDAERDAKRVVTESLLKRGDRAVTAALFSTATEASKKPEYAIGIIRRQISLQYTKHFMGSLNSDIATGIDGLRFFDDCSVNFPCLDIPILIDVAKVTGLGELIKTDWLSTREFWEGYFHNRMGYDERGELHEKIHLLGASLVGMFRGDVSNKRETFRLFVQQTLRAISHQVAHTEIKAGPETLSLASSRLEKLLSILSHNLEFRNAMEAARVQAQGKTTYDYLIIVATDVERDAVFEAVRNLGGEPEPRFGGNRAYFDCGYIHGNRVAVIKVAMGSVSVGGSVSTTIQITFHLKPKHVIMVGIAFGMDESKYPIGTVLVSRQVLGYELQRVGTDKQGDALVISRGPRTDASPMLVSLIEAAASVWNDAEVKIGLLLSGDKLVDNLDFREKLQEVASGEAIGGEMEGIGLVVALAEKPTHWVIVKAVCDWADGKKSEEKKARQALAAKNAVSLVFRAMKIVPDGGES</sequence>
<protein>
    <recommendedName>
        <fullName evidence="1">Nucleoside phosphorylase domain-containing protein</fullName>
    </recommendedName>
</protein>
<dbReference type="InterPro" id="IPR035994">
    <property type="entry name" value="Nucleoside_phosphorylase_sf"/>
</dbReference>
<evidence type="ECO:0000259" key="1">
    <source>
        <dbReference type="Pfam" id="PF01048"/>
    </source>
</evidence>
<evidence type="ECO:0000313" key="3">
    <source>
        <dbReference type="Proteomes" id="UP000008817"/>
    </source>
</evidence>
<dbReference type="PANTHER" id="PTHR46832">
    <property type="entry name" value="5'-METHYLTHIOADENOSINE/S-ADENOSYLHOMOCYSTEINE NUCLEOSIDASE"/>
    <property type="match status" value="1"/>
</dbReference>
<reference evidence="2 3" key="1">
    <citation type="submission" date="2008-04" db="EMBL/GenBank/DDBJ databases">
        <title>Genome diversity and DNA divergence of Rhizobium etli.</title>
        <authorList>
            <person name="Gonzalez V."/>
            <person name="Acosta J.L."/>
            <person name="Santamaria R.I."/>
            <person name="Bustos P."/>
            <person name="Hernandez-Gonzalez I.L."/>
            <person name="Fernandez J.L."/>
            <person name="Diaz R."/>
            <person name="Flores M."/>
            <person name="Mora J."/>
            <person name="Palacios R."/>
            <person name="Davila G."/>
        </authorList>
    </citation>
    <scope>NUCLEOTIDE SEQUENCE [LARGE SCALE GENOMIC DNA]</scope>
    <source>
        <strain evidence="2 3">CIAT 652</strain>
        <plasmid evidence="3">Plasmid pA</plasmid>
    </source>
</reference>
<dbReference type="GO" id="GO:0008930">
    <property type="term" value="F:methylthioadenosine nucleosidase activity"/>
    <property type="evidence" value="ECO:0007669"/>
    <property type="project" value="TreeGrafter"/>
</dbReference>
<geneLocation type="plasmid" evidence="2 3">
    <name>pA</name>
</geneLocation>
<feature type="domain" description="Nucleoside phosphorylase" evidence="1">
    <location>
        <begin position="272"/>
        <end position="505"/>
    </location>
</feature>
<dbReference type="SUPFAM" id="SSF53167">
    <property type="entry name" value="Purine and uridine phosphorylases"/>
    <property type="match status" value="1"/>
</dbReference>
<dbReference type="PANTHER" id="PTHR46832:SF1">
    <property type="entry name" value="5'-METHYLTHIOADENOSINE_S-ADENOSYLHOMOCYSTEINE NUCLEOSIDASE"/>
    <property type="match status" value="1"/>
</dbReference>
<dbReference type="Pfam" id="PF01048">
    <property type="entry name" value="PNP_UDP_1"/>
    <property type="match status" value="1"/>
</dbReference>
<dbReference type="GO" id="GO:0008782">
    <property type="term" value="F:adenosylhomocysteine nucleosidase activity"/>
    <property type="evidence" value="ECO:0007669"/>
    <property type="project" value="TreeGrafter"/>
</dbReference>
<evidence type="ECO:0000313" key="2">
    <source>
        <dbReference type="EMBL" id="ACE93453.1"/>
    </source>
</evidence>
<dbReference type="GO" id="GO:0009116">
    <property type="term" value="P:nucleoside metabolic process"/>
    <property type="evidence" value="ECO:0007669"/>
    <property type="project" value="InterPro"/>
</dbReference>
<accession>B3Q197</accession>
<dbReference type="EMBL" id="CP001075">
    <property type="protein sequence ID" value="ACE93453.1"/>
    <property type="molecule type" value="Genomic_DNA"/>
</dbReference>
<keyword evidence="2" id="KW-0614">Plasmid</keyword>
<dbReference type="Gene3D" id="3.40.50.1580">
    <property type="entry name" value="Nucleoside phosphorylase domain"/>
    <property type="match status" value="1"/>
</dbReference>
<dbReference type="GO" id="GO:0019284">
    <property type="term" value="P:L-methionine salvage from S-adenosylmethionine"/>
    <property type="evidence" value="ECO:0007669"/>
    <property type="project" value="TreeGrafter"/>
</dbReference>